<organism evidence="2 3">
    <name type="scientific">Armillaria borealis</name>
    <dbReference type="NCBI Taxonomy" id="47425"/>
    <lineage>
        <taxon>Eukaryota</taxon>
        <taxon>Fungi</taxon>
        <taxon>Dikarya</taxon>
        <taxon>Basidiomycota</taxon>
        <taxon>Agaricomycotina</taxon>
        <taxon>Agaricomycetes</taxon>
        <taxon>Agaricomycetidae</taxon>
        <taxon>Agaricales</taxon>
        <taxon>Marasmiineae</taxon>
        <taxon>Physalacriaceae</taxon>
        <taxon>Armillaria</taxon>
    </lineage>
</organism>
<proteinExistence type="predicted"/>
<evidence type="ECO:0008006" key="4">
    <source>
        <dbReference type="Google" id="ProtNLM"/>
    </source>
</evidence>
<protein>
    <recommendedName>
        <fullName evidence="4">Secreted protein</fullName>
    </recommendedName>
</protein>
<dbReference type="EMBL" id="JAUEPT010000001">
    <property type="protein sequence ID" value="KAK0456825.1"/>
    <property type="molecule type" value="Genomic_DNA"/>
</dbReference>
<dbReference type="AlphaFoldDB" id="A0AA39KBA8"/>
<comment type="caution">
    <text evidence="2">The sequence shown here is derived from an EMBL/GenBank/DDBJ whole genome shotgun (WGS) entry which is preliminary data.</text>
</comment>
<evidence type="ECO:0000313" key="3">
    <source>
        <dbReference type="Proteomes" id="UP001175226"/>
    </source>
</evidence>
<gene>
    <name evidence="2" type="ORF">EV421DRAFT_95686</name>
</gene>
<keyword evidence="3" id="KW-1185">Reference proteome</keyword>
<feature type="signal peptide" evidence="1">
    <location>
        <begin position="1"/>
        <end position="17"/>
    </location>
</feature>
<evidence type="ECO:0000256" key="1">
    <source>
        <dbReference type="SAM" id="SignalP"/>
    </source>
</evidence>
<accession>A0AA39KBA8</accession>
<keyword evidence="1" id="KW-0732">Signal</keyword>
<feature type="chain" id="PRO_5041223311" description="Secreted protein" evidence="1">
    <location>
        <begin position="18"/>
        <end position="91"/>
    </location>
</feature>
<evidence type="ECO:0000313" key="2">
    <source>
        <dbReference type="EMBL" id="KAK0456825.1"/>
    </source>
</evidence>
<name>A0AA39KBA8_9AGAR</name>
<sequence>MELMILTLSACLGVNCAFNEIESNIRDNVCSTPCTPSNPSLWAFQEDIGRVVCVDIDTSGTVSRIDSLVVQEDEEDSRTRRMGQNIVWWWQ</sequence>
<reference evidence="2" key="1">
    <citation type="submission" date="2023-06" db="EMBL/GenBank/DDBJ databases">
        <authorList>
            <consortium name="Lawrence Berkeley National Laboratory"/>
            <person name="Ahrendt S."/>
            <person name="Sahu N."/>
            <person name="Indic B."/>
            <person name="Wong-Bajracharya J."/>
            <person name="Merenyi Z."/>
            <person name="Ke H.-M."/>
            <person name="Monk M."/>
            <person name="Kocsube S."/>
            <person name="Drula E."/>
            <person name="Lipzen A."/>
            <person name="Balint B."/>
            <person name="Henrissat B."/>
            <person name="Andreopoulos B."/>
            <person name="Martin F.M."/>
            <person name="Harder C.B."/>
            <person name="Rigling D."/>
            <person name="Ford K.L."/>
            <person name="Foster G.D."/>
            <person name="Pangilinan J."/>
            <person name="Papanicolaou A."/>
            <person name="Barry K."/>
            <person name="LaButti K."/>
            <person name="Viragh M."/>
            <person name="Koriabine M."/>
            <person name="Yan M."/>
            <person name="Riley R."/>
            <person name="Champramary S."/>
            <person name="Plett K.L."/>
            <person name="Tsai I.J."/>
            <person name="Slot J."/>
            <person name="Sipos G."/>
            <person name="Plett J."/>
            <person name="Nagy L.G."/>
            <person name="Grigoriev I.V."/>
        </authorList>
    </citation>
    <scope>NUCLEOTIDE SEQUENCE</scope>
    <source>
        <strain evidence="2">FPL87.14</strain>
    </source>
</reference>
<dbReference type="Proteomes" id="UP001175226">
    <property type="component" value="Unassembled WGS sequence"/>
</dbReference>